<gene>
    <name evidence="2" type="ORF">PoB_006007700</name>
</gene>
<feature type="compositionally biased region" description="Acidic residues" evidence="1">
    <location>
        <begin position="12"/>
        <end position="34"/>
    </location>
</feature>
<keyword evidence="3" id="KW-1185">Reference proteome</keyword>
<organism evidence="2 3">
    <name type="scientific">Plakobranchus ocellatus</name>
    <dbReference type="NCBI Taxonomy" id="259542"/>
    <lineage>
        <taxon>Eukaryota</taxon>
        <taxon>Metazoa</taxon>
        <taxon>Spiralia</taxon>
        <taxon>Lophotrochozoa</taxon>
        <taxon>Mollusca</taxon>
        <taxon>Gastropoda</taxon>
        <taxon>Heterobranchia</taxon>
        <taxon>Euthyneura</taxon>
        <taxon>Panpulmonata</taxon>
        <taxon>Sacoglossa</taxon>
        <taxon>Placobranchoidea</taxon>
        <taxon>Plakobranchidae</taxon>
        <taxon>Plakobranchus</taxon>
    </lineage>
</organism>
<proteinExistence type="predicted"/>
<accession>A0AAV4CNW1</accession>
<evidence type="ECO:0000313" key="2">
    <source>
        <dbReference type="EMBL" id="GFO33572.1"/>
    </source>
</evidence>
<reference evidence="2 3" key="1">
    <citation type="journal article" date="2021" name="Elife">
        <title>Chloroplast acquisition without the gene transfer in kleptoplastic sea slugs, Plakobranchus ocellatus.</title>
        <authorList>
            <person name="Maeda T."/>
            <person name="Takahashi S."/>
            <person name="Yoshida T."/>
            <person name="Shimamura S."/>
            <person name="Takaki Y."/>
            <person name="Nagai Y."/>
            <person name="Toyoda A."/>
            <person name="Suzuki Y."/>
            <person name="Arimoto A."/>
            <person name="Ishii H."/>
            <person name="Satoh N."/>
            <person name="Nishiyama T."/>
            <person name="Hasebe M."/>
            <person name="Maruyama T."/>
            <person name="Minagawa J."/>
            <person name="Obokata J."/>
            <person name="Shigenobu S."/>
        </authorList>
    </citation>
    <scope>NUCLEOTIDE SEQUENCE [LARGE SCALE GENOMIC DNA]</scope>
</reference>
<protein>
    <submittedName>
        <fullName evidence="2">Uncharacterized protein</fullName>
    </submittedName>
</protein>
<sequence>MDAENVIYALDDSPDASSDEWETDFSEESDDEDNSPLKASTTANGNIPPPPCEKSYGATDDGPDDPIPLFKPARTPGLCLFEELETRQDRRKFLSAGEKCSI</sequence>
<feature type="region of interest" description="Disordered" evidence="1">
    <location>
        <begin position="1"/>
        <end position="71"/>
    </location>
</feature>
<comment type="caution">
    <text evidence="2">The sequence shown here is derived from an EMBL/GenBank/DDBJ whole genome shotgun (WGS) entry which is preliminary data.</text>
</comment>
<name>A0AAV4CNW1_9GAST</name>
<evidence type="ECO:0000256" key="1">
    <source>
        <dbReference type="SAM" id="MobiDB-lite"/>
    </source>
</evidence>
<dbReference type="Proteomes" id="UP000735302">
    <property type="component" value="Unassembled WGS sequence"/>
</dbReference>
<dbReference type="EMBL" id="BLXT01006805">
    <property type="protein sequence ID" value="GFO33572.1"/>
    <property type="molecule type" value="Genomic_DNA"/>
</dbReference>
<evidence type="ECO:0000313" key="3">
    <source>
        <dbReference type="Proteomes" id="UP000735302"/>
    </source>
</evidence>
<dbReference type="AlphaFoldDB" id="A0AAV4CNW1"/>